<evidence type="ECO:0000313" key="1">
    <source>
        <dbReference type="EMBL" id="CAK9016751.1"/>
    </source>
</evidence>
<proteinExistence type="predicted"/>
<comment type="caution">
    <text evidence="1">The sequence shown here is derived from an EMBL/GenBank/DDBJ whole genome shotgun (WGS) entry which is preliminary data.</text>
</comment>
<accession>A0ABP0JQK2</accession>
<reference evidence="1 2" key="1">
    <citation type="submission" date="2024-02" db="EMBL/GenBank/DDBJ databases">
        <authorList>
            <person name="Chen Y."/>
            <person name="Shah S."/>
            <person name="Dougan E. K."/>
            <person name="Thang M."/>
            <person name="Chan C."/>
        </authorList>
    </citation>
    <scope>NUCLEOTIDE SEQUENCE [LARGE SCALE GENOMIC DNA]</scope>
</reference>
<evidence type="ECO:0000313" key="2">
    <source>
        <dbReference type="Proteomes" id="UP001642484"/>
    </source>
</evidence>
<organism evidence="1 2">
    <name type="scientific">Durusdinium trenchii</name>
    <dbReference type="NCBI Taxonomy" id="1381693"/>
    <lineage>
        <taxon>Eukaryota</taxon>
        <taxon>Sar</taxon>
        <taxon>Alveolata</taxon>
        <taxon>Dinophyceae</taxon>
        <taxon>Suessiales</taxon>
        <taxon>Symbiodiniaceae</taxon>
        <taxon>Durusdinium</taxon>
    </lineage>
</organism>
<gene>
    <name evidence="1" type="ORF">CCMP2556_LOCUS12620</name>
</gene>
<dbReference type="Proteomes" id="UP001642484">
    <property type="component" value="Unassembled WGS sequence"/>
</dbReference>
<sequence length="70" mass="7732">MNNQNNQSSLSFGFTLQFGREFASLSTAGLMSPTKVRVFFSRFGPMVYGFPLKVQAQQEPEGSEVGHAEI</sequence>
<dbReference type="EMBL" id="CAXAMN010006169">
    <property type="protein sequence ID" value="CAK9016751.1"/>
    <property type="molecule type" value="Genomic_DNA"/>
</dbReference>
<protein>
    <submittedName>
        <fullName evidence="1">Uncharacterized protein</fullName>
    </submittedName>
</protein>
<name>A0ABP0JQK2_9DINO</name>
<keyword evidence="2" id="KW-1185">Reference proteome</keyword>